<organism evidence="1 2">
    <name type="scientific">Caerostris darwini</name>
    <dbReference type="NCBI Taxonomy" id="1538125"/>
    <lineage>
        <taxon>Eukaryota</taxon>
        <taxon>Metazoa</taxon>
        <taxon>Ecdysozoa</taxon>
        <taxon>Arthropoda</taxon>
        <taxon>Chelicerata</taxon>
        <taxon>Arachnida</taxon>
        <taxon>Araneae</taxon>
        <taxon>Araneomorphae</taxon>
        <taxon>Entelegynae</taxon>
        <taxon>Araneoidea</taxon>
        <taxon>Araneidae</taxon>
        <taxon>Caerostris</taxon>
    </lineage>
</organism>
<keyword evidence="2" id="KW-1185">Reference proteome</keyword>
<name>A0AAV4SSK8_9ARAC</name>
<dbReference type="AlphaFoldDB" id="A0AAV4SSK8"/>
<accession>A0AAV4SSK8</accession>
<evidence type="ECO:0000313" key="2">
    <source>
        <dbReference type="Proteomes" id="UP001054837"/>
    </source>
</evidence>
<evidence type="ECO:0008006" key="3">
    <source>
        <dbReference type="Google" id="ProtNLM"/>
    </source>
</evidence>
<dbReference type="EMBL" id="BPLQ01008447">
    <property type="protein sequence ID" value="GIY37403.1"/>
    <property type="molecule type" value="Genomic_DNA"/>
</dbReference>
<comment type="caution">
    <text evidence="1">The sequence shown here is derived from an EMBL/GenBank/DDBJ whole genome shotgun (WGS) entry which is preliminary data.</text>
</comment>
<protein>
    <recommendedName>
        <fullName evidence="3">Reverse transcriptase domain-containing protein</fullName>
    </recommendedName>
</protein>
<evidence type="ECO:0000313" key="1">
    <source>
        <dbReference type="EMBL" id="GIY37403.1"/>
    </source>
</evidence>
<dbReference type="Proteomes" id="UP001054837">
    <property type="component" value="Unassembled WGS sequence"/>
</dbReference>
<sequence length="104" mass="11947">MSRLPFGVANSPFILFPTIKHHIQSLKDEYWETVKTLDNSLYVDDLFYGAYSTDEAFFLSSTTVKILKYDGLGFFAAGIMEIRPELPLDMSEKFSNGVLKLKYY</sequence>
<proteinExistence type="predicted"/>
<reference evidence="1 2" key="1">
    <citation type="submission" date="2021-06" db="EMBL/GenBank/DDBJ databases">
        <title>Caerostris darwini draft genome.</title>
        <authorList>
            <person name="Kono N."/>
            <person name="Arakawa K."/>
        </authorList>
    </citation>
    <scope>NUCLEOTIDE SEQUENCE [LARGE SCALE GENOMIC DNA]</scope>
</reference>
<gene>
    <name evidence="1" type="ORF">CDAR_243061</name>
</gene>